<dbReference type="Gene3D" id="3.60.40.10">
    <property type="entry name" value="PPM-type phosphatase domain"/>
    <property type="match status" value="1"/>
</dbReference>
<evidence type="ECO:0000256" key="1">
    <source>
        <dbReference type="ARBA" id="ARBA00022801"/>
    </source>
</evidence>
<feature type="domain" description="PPM-type phosphatase" evidence="2">
    <location>
        <begin position="150"/>
        <end position="368"/>
    </location>
</feature>
<dbReference type="SUPFAM" id="SSF81606">
    <property type="entry name" value="PP2C-like"/>
    <property type="match status" value="1"/>
</dbReference>
<keyword evidence="4" id="KW-1185">Reference proteome</keyword>
<organism evidence="3 4">
    <name type="scientific">Actinomadura vinacea</name>
    <dbReference type="NCBI Taxonomy" id="115336"/>
    <lineage>
        <taxon>Bacteria</taxon>
        <taxon>Bacillati</taxon>
        <taxon>Actinomycetota</taxon>
        <taxon>Actinomycetes</taxon>
        <taxon>Streptosporangiales</taxon>
        <taxon>Thermomonosporaceae</taxon>
        <taxon>Actinomadura</taxon>
    </lineage>
</organism>
<dbReference type="Pfam" id="PF07228">
    <property type="entry name" value="SpoIIE"/>
    <property type="match status" value="1"/>
</dbReference>
<dbReference type="InterPro" id="IPR036457">
    <property type="entry name" value="PPM-type-like_dom_sf"/>
</dbReference>
<dbReference type="Proteomes" id="UP001501231">
    <property type="component" value="Unassembled WGS sequence"/>
</dbReference>
<protein>
    <recommendedName>
        <fullName evidence="2">PPM-type phosphatase domain-containing protein</fullName>
    </recommendedName>
</protein>
<dbReference type="InterPro" id="IPR052016">
    <property type="entry name" value="Bact_Sigma-Reg"/>
</dbReference>
<evidence type="ECO:0000313" key="3">
    <source>
        <dbReference type="EMBL" id="GAA2413228.1"/>
    </source>
</evidence>
<name>A0ABP5VY72_9ACTN</name>
<evidence type="ECO:0000259" key="2">
    <source>
        <dbReference type="SMART" id="SM00331"/>
    </source>
</evidence>
<dbReference type="PANTHER" id="PTHR43156:SF2">
    <property type="entry name" value="STAGE II SPORULATION PROTEIN E"/>
    <property type="match status" value="1"/>
</dbReference>
<sequence>MLWSDLPSPAGDGNALPAVPVPALPAVVIGVLDLLLPRHYTLMPLLVAVPALAVLRPVPPRRVPAIALVVLAAALPSAVQQWPERPIAVSTCLFGIAFTTVMTWIACRRHEHGESDRAGLRRVAATMRRAVLRPVPGRVGPVAAEVRYLAAVTEADAPADAEEGVGGDLYELVGTPFGVRMIVGDVMGKGLAAVEAVADVLGAFRELAQHEPDLADVAVRLDAFLATRAREEEFVTVLLAEIPGEGGIVRLVNCGHPPPLLISDGKVAFADLPASASAPPLGLLGIAGGEGPRSPAAVPFGPGDLLLLYTDGVGEARDHEGRFYPLAERVALLSGQGRDDLVRRLERDLRAHVGGVPHDDAALLLVRLEPVPAPLVDHL</sequence>
<dbReference type="EMBL" id="BAAARW010000011">
    <property type="protein sequence ID" value="GAA2413228.1"/>
    <property type="molecule type" value="Genomic_DNA"/>
</dbReference>
<comment type="caution">
    <text evidence="3">The sequence shown here is derived from an EMBL/GenBank/DDBJ whole genome shotgun (WGS) entry which is preliminary data.</text>
</comment>
<reference evidence="4" key="1">
    <citation type="journal article" date="2019" name="Int. J. Syst. Evol. Microbiol.">
        <title>The Global Catalogue of Microorganisms (GCM) 10K type strain sequencing project: providing services to taxonomists for standard genome sequencing and annotation.</title>
        <authorList>
            <consortium name="The Broad Institute Genomics Platform"/>
            <consortium name="The Broad Institute Genome Sequencing Center for Infectious Disease"/>
            <person name="Wu L."/>
            <person name="Ma J."/>
        </authorList>
    </citation>
    <scope>NUCLEOTIDE SEQUENCE [LARGE SCALE GENOMIC DNA]</scope>
    <source>
        <strain evidence="4">JCM 3325</strain>
    </source>
</reference>
<dbReference type="PANTHER" id="PTHR43156">
    <property type="entry name" value="STAGE II SPORULATION PROTEIN E-RELATED"/>
    <property type="match status" value="1"/>
</dbReference>
<accession>A0ABP5VY72</accession>
<gene>
    <name evidence="3" type="ORF">GCM10010191_23680</name>
</gene>
<evidence type="ECO:0000313" key="4">
    <source>
        <dbReference type="Proteomes" id="UP001501231"/>
    </source>
</evidence>
<proteinExistence type="predicted"/>
<keyword evidence="1" id="KW-0378">Hydrolase</keyword>
<dbReference type="SMART" id="SM00331">
    <property type="entry name" value="PP2C_SIG"/>
    <property type="match status" value="1"/>
</dbReference>
<dbReference type="InterPro" id="IPR001932">
    <property type="entry name" value="PPM-type_phosphatase-like_dom"/>
</dbReference>
<dbReference type="RefSeq" id="WP_344588822.1">
    <property type="nucleotide sequence ID" value="NZ_BAAARW010000011.1"/>
</dbReference>